<dbReference type="SUPFAM" id="SSF51445">
    <property type="entry name" value="(Trans)glycosidases"/>
    <property type="match status" value="1"/>
</dbReference>
<gene>
    <name evidence="11" type="ORF">EDD77_1127</name>
</gene>
<name>A0A4R1QXM1_9FIRM</name>
<dbReference type="Proteomes" id="UP000295184">
    <property type="component" value="Unassembled WGS sequence"/>
</dbReference>
<sequence length="487" mass="55976">MKETGILLAVSSLPSRTGVGELGRPAYEWIDLLAENGVSIWQILPLNPTGYGNSPYQPYSSCAGDELYLSLELLAQQGLLPEVPEFAGARLGRVEYETVRAWKEPLLRAACAAFQPNEEYNAFARQDWVQNYSVFRAFKKANENRCWLEWPQWQRDWPQTRQGDLSEFAEEIAYHSFLQYQFLNQWKAVREYAHQKGVRIMGDVPFYVGVDSVDVWAGRENFLLDEDGCPTFIAGVPPDYFSATGQRWGNPIYNWEKMQQDGFAFWVERIGYNQKLFDIIRIDHFRAFDTYWKIPSSCPTAIEGEWIEAPGYAVLDTLYEKIPGLELVAEDLGDLRPEVLELRDHYHLKGMKVLEFVLDASGRYVQDTGSNKACQIHYTGTHDNATLKEWYESLPVAHRRKLRRWLKRQGFGTGSVVERLNRCALASPADWTILPAQDIMELNASARMNTPGTVGSPNWEWRLADFDRVARALRALRPAILQRRETK</sequence>
<dbReference type="Pfam" id="PF02446">
    <property type="entry name" value="Glyco_hydro_77"/>
    <property type="match status" value="1"/>
</dbReference>
<accession>A0A4R1QXM1</accession>
<dbReference type="RefSeq" id="WP_058964262.1">
    <property type="nucleotide sequence ID" value="NZ_CABKVM010000017.1"/>
</dbReference>
<comment type="caution">
    <text evidence="11">The sequence shown here is derived from an EMBL/GenBank/DDBJ whole genome shotgun (WGS) entry which is preliminary data.</text>
</comment>
<evidence type="ECO:0000256" key="8">
    <source>
        <dbReference type="ARBA" id="ARBA00031423"/>
    </source>
</evidence>
<dbReference type="GO" id="GO:0004134">
    <property type="term" value="F:4-alpha-glucanotransferase activity"/>
    <property type="evidence" value="ECO:0007669"/>
    <property type="project" value="UniProtKB-EC"/>
</dbReference>
<dbReference type="AlphaFoldDB" id="A0A4R1QXM1"/>
<evidence type="ECO:0000256" key="4">
    <source>
        <dbReference type="ARBA" id="ARBA00020295"/>
    </source>
</evidence>
<dbReference type="InterPro" id="IPR017853">
    <property type="entry name" value="GH"/>
</dbReference>
<dbReference type="OrthoDB" id="9811841at2"/>
<reference evidence="11 12" key="1">
    <citation type="submission" date="2019-03" db="EMBL/GenBank/DDBJ databases">
        <title>Genomic Encyclopedia of Type Strains, Phase IV (KMG-IV): sequencing the most valuable type-strain genomes for metagenomic binning, comparative biology and taxonomic classification.</title>
        <authorList>
            <person name="Goeker M."/>
        </authorList>
    </citation>
    <scope>NUCLEOTIDE SEQUENCE [LARGE SCALE GENOMIC DNA]</scope>
    <source>
        <strain evidence="11 12">DSM 100451</strain>
    </source>
</reference>
<dbReference type="GO" id="GO:0005975">
    <property type="term" value="P:carbohydrate metabolic process"/>
    <property type="evidence" value="ECO:0007669"/>
    <property type="project" value="InterPro"/>
</dbReference>
<evidence type="ECO:0000313" key="12">
    <source>
        <dbReference type="Proteomes" id="UP000295184"/>
    </source>
</evidence>
<dbReference type="EC" id="2.4.1.25" evidence="3 10"/>
<keyword evidence="6 10" id="KW-0808">Transferase</keyword>
<comment type="catalytic activity">
    <reaction evidence="1 10">
        <text>Transfers a segment of a (1-&gt;4)-alpha-D-glucan to a new position in an acceptor, which may be glucose or a (1-&gt;4)-alpha-D-glucan.</text>
        <dbReference type="EC" id="2.4.1.25"/>
    </reaction>
</comment>
<dbReference type="NCBIfam" id="TIGR00217">
    <property type="entry name" value="malQ"/>
    <property type="match status" value="1"/>
</dbReference>
<dbReference type="STRING" id="1650663.GCA_001486665_01852"/>
<evidence type="ECO:0000256" key="9">
    <source>
        <dbReference type="ARBA" id="ARBA00031501"/>
    </source>
</evidence>
<dbReference type="PANTHER" id="PTHR32438">
    <property type="entry name" value="4-ALPHA-GLUCANOTRANSFERASE DPE1, CHLOROPLASTIC/AMYLOPLASTIC"/>
    <property type="match status" value="1"/>
</dbReference>
<keyword evidence="7 10" id="KW-0119">Carbohydrate metabolism</keyword>
<dbReference type="NCBIfam" id="NF011080">
    <property type="entry name" value="PRK14508.1-3"/>
    <property type="match status" value="1"/>
</dbReference>
<keyword evidence="5 10" id="KW-0328">Glycosyltransferase</keyword>
<dbReference type="InterPro" id="IPR003385">
    <property type="entry name" value="Glyco_hydro_77"/>
</dbReference>
<evidence type="ECO:0000256" key="3">
    <source>
        <dbReference type="ARBA" id="ARBA00012560"/>
    </source>
</evidence>
<dbReference type="EMBL" id="SLUM01000012">
    <property type="protein sequence ID" value="TCL56694.1"/>
    <property type="molecule type" value="Genomic_DNA"/>
</dbReference>
<evidence type="ECO:0000256" key="7">
    <source>
        <dbReference type="ARBA" id="ARBA00023277"/>
    </source>
</evidence>
<evidence type="ECO:0000256" key="2">
    <source>
        <dbReference type="ARBA" id="ARBA00005684"/>
    </source>
</evidence>
<dbReference type="PANTHER" id="PTHR32438:SF5">
    <property type="entry name" value="4-ALPHA-GLUCANOTRANSFERASE DPE1, CHLOROPLASTIC_AMYLOPLASTIC"/>
    <property type="match status" value="1"/>
</dbReference>
<protein>
    <recommendedName>
        <fullName evidence="4 10">4-alpha-glucanotransferase</fullName>
        <ecNumber evidence="3 10">2.4.1.25</ecNumber>
    </recommendedName>
    <alternativeName>
        <fullName evidence="8 10">Amylomaltase</fullName>
    </alternativeName>
    <alternativeName>
        <fullName evidence="9 10">Disproportionating enzyme</fullName>
    </alternativeName>
</protein>
<proteinExistence type="inferred from homology"/>
<evidence type="ECO:0000256" key="10">
    <source>
        <dbReference type="RuleBase" id="RU361207"/>
    </source>
</evidence>
<evidence type="ECO:0000313" key="11">
    <source>
        <dbReference type="EMBL" id="TCL56694.1"/>
    </source>
</evidence>
<evidence type="ECO:0000256" key="1">
    <source>
        <dbReference type="ARBA" id="ARBA00000439"/>
    </source>
</evidence>
<organism evidence="11 12">
    <name type="scientific">Allofournierella massiliensis</name>
    <dbReference type="NCBI Taxonomy" id="1650663"/>
    <lineage>
        <taxon>Bacteria</taxon>
        <taxon>Bacillati</taxon>
        <taxon>Bacillota</taxon>
        <taxon>Clostridia</taxon>
        <taxon>Eubacteriales</taxon>
        <taxon>Oscillospiraceae</taxon>
        <taxon>Allofournierella</taxon>
    </lineage>
</organism>
<comment type="similarity">
    <text evidence="2 10">Belongs to the disproportionating enzyme family.</text>
</comment>
<evidence type="ECO:0000256" key="5">
    <source>
        <dbReference type="ARBA" id="ARBA00022676"/>
    </source>
</evidence>
<evidence type="ECO:0000256" key="6">
    <source>
        <dbReference type="ARBA" id="ARBA00022679"/>
    </source>
</evidence>
<dbReference type="Gene3D" id="3.20.20.80">
    <property type="entry name" value="Glycosidases"/>
    <property type="match status" value="1"/>
</dbReference>